<dbReference type="RefSeq" id="WP_162442213.1">
    <property type="nucleotide sequence ID" value="NZ_CP048222.1"/>
</dbReference>
<keyword evidence="2" id="KW-1185">Reference proteome</keyword>
<name>A0A6C0GEH5_9BACT</name>
<evidence type="ECO:0000313" key="2">
    <source>
        <dbReference type="Proteomes" id="UP000480178"/>
    </source>
</evidence>
<proteinExistence type="predicted"/>
<dbReference type="InterPro" id="IPR011250">
    <property type="entry name" value="OMP/PagP_B-barrel"/>
</dbReference>
<dbReference type="Proteomes" id="UP000480178">
    <property type="component" value="Chromosome"/>
</dbReference>
<accession>A0A6C0GEH5</accession>
<protein>
    <submittedName>
        <fullName evidence="1">Outer membrane beta-barrel protein</fullName>
    </submittedName>
</protein>
<organism evidence="1 2">
    <name type="scientific">Rhodocytophaga rosea</name>
    <dbReference type="NCBI Taxonomy" id="2704465"/>
    <lineage>
        <taxon>Bacteria</taxon>
        <taxon>Pseudomonadati</taxon>
        <taxon>Bacteroidota</taxon>
        <taxon>Cytophagia</taxon>
        <taxon>Cytophagales</taxon>
        <taxon>Rhodocytophagaceae</taxon>
        <taxon>Rhodocytophaga</taxon>
    </lineage>
</organism>
<dbReference type="EMBL" id="CP048222">
    <property type="protein sequence ID" value="QHT66142.1"/>
    <property type="molecule type" value="Genomic_DNA"/>
</dbReference>
<sequence length="175" mass="19122">MFAQSFEKGNVIITAGYGFGNLSKALFKTYSNNTGYKSSSIGPAFGKVEFAVSDKVGIGLNFAHIGVDANYKMDDNYEGNINFKNTSVLGRINLHFANSEKFDAYWGAGLGYRFGGWKHTDNDPNTVSDGEIPTMIPFGFETTVGVRYFFIKNLGVYAELGIAKAPIQFGLSAKF</sequence>
<dbReference type="AlphaFoldDB" id="A0A6C0GEH5"/>
<gene>
    <name evidence="1" type="ORF">GXP67_05390</name>
</gene>
<dbReference type="KEGG" id="rhoz:GXP67_05390"/>
<dbReference type="SUPFAM" id="SSF56925">
    <property type="entry name" value="OMPA-like"/>
    <property type="match status" value="1"/>
</dbReference>
<evidence type="ECO:0000313" key="1">
    <source>
        <dbReference type="EMBL" id="QHT66142.1"/>
    </source>
</evidence>
<reference evidence="1 2" key="1">
    <citation type="submission" date="2020-01" db="EMBL/GenBank/DDBJ databases">
        <authorList>
            <person name="Kim M.K."/>
        </authorList>
    </citation>
    <scope>NUCLEOTIDE SEQUENCE [LARGE SCALE GENOMIC DNA]</scope>
    <source>
        <strain evidence="1 2">172606-1</strain>
    </source>
</reference>
<dbReference type="Gene3D" id="2.40.160.20">
    <property type="match status" value="1"/>
</dbReference>